<comment type="caution">
    <text evidence="4">The sequence shown here is derived from an EMBL/GenBank/DDBJ whole genome shotgun (WGS) entry which is preliminary data.</text>
</comment>
<dbReference type="Pfam" id="PF01073">
    <property type="entry name" value="3Beta_HSD"/>
    <property type="match status" value="1"/>
</dbReference>
<dbReference type="Proteomes" id="UP001140502">
    <property type="component" value="Unassembled WGS sequence"/>
</dbReference>
<evidence type="ECO:0000259" key="3">
    <source>
        <dbReference type="Pfam" id="PF01073"/>
    </source>
</evidence>
<evidence type="ECO:0000256" key="2">
    <source>
        <dbReference type="ARBA" id="ARBA00023445"/>
    </source>
</evidence>
<dbReference type="SUPFAM" id="SSF51735">
    <property type="entry name" value="NAD(P)-binding Rossmann-fold domains"/>
    <property type="match status" value="1"/>
</dbReference>
<dbReference type="GO" id="GO:0016616">
    <property type="term" value="F:oxidoreductase activity, acting on the CH-OH group of donors, NAD or NADP as acceptor"/>
    <property type="evidence" value="ECO:0007669"/>
    <property type="project" value="InterPro"/>
</dbReference>
<dbReference type="PANTHER" id="PTHR10366">
    <property type="entry name" value="NAD DEPENDENT EPIMERASE/DEHYDRATASE"/>
    <property type="match status" value="1"/>
</dbReference>
<reference evidence="4" key="1">
    <citation type="submission" date="2022-10" db="EMBL/GenBank/DDBJ databases">
        <title>Tapping the CABI collections for fungal endophytes: first genome assemblies for Collariella, Neodidymelliopsis, Ascochyta clinopodiicola, Didymella pomorum, Didymosphaeria variabile, Neocosmospora piperis and Neocucurbitaria cava.</title>
        <authorList>
            <person name="Hill R."/>
        </authorList>
    </citation>
    <scope>NUCLEOTIDE SEQUENCE</scope>
    <source>
        <strain evidence="4">IMI 366586</strain>
    </source>
</reference>
<feature type="domain" description="3-beta hydroxysteroid dehydrogenase/isomerase" evidence="3">
    <location>
        <begin position="15"/>
        <end position="162"/>
    </location>
</feature>
<dbReference type="InterPro" id="IPR002225">
    <property type="entry name" value="3Beta_OHSteriod_DH/Estase"/>
</dbReference>
<organism evidence="4 5">
    <name type="scientific">Fusarium piperis</name>
    <dbReference type="NCBI Taxonomy" id="1435070"/>
    <lineage>
        <taxon>Eukaryota</taxon>
        <taxon>Fungi</taxon>
        <taxon>Dikarya</taxon>
        <taxon>Ascomycota</taxon>
        <taxon>Pezizomycotina</taxon>
        <taxon>Sordariomycetes</taxon>
        <taxon>Hypocreomycetidae</taxon>
        <taxon>Hypocreales</taxon>
        <taxon>Nectriaceae</taxon>
        <taxon>Fusarium</taxon>
        <taxon>Fusarium solani species complex</taxon>
    </lineage>
</organism>
<proteinExistence type="inferred from homology"/>
<name>A0A9W8WEY2_9HYPO</name>
<evidence type="ECO:0000313" key="5">
    <source>
        <dbReference type="Proteomes" id="UP001140502"/>
    </source>
</evidence>
<dbReference type="EMBL" id="JAPEUR010000082">
    <property type="protein sequence ID" value="KAJ4322462.1"/>
    <property type="molecule type" value="Genomic_DNA"/>
</dbReference>
<evidence type="ECO:0000313" key="4">
    <source>
        <dbReference type="EMBL" id="KAJ4322462.1"/>
    </source>
</evidence>
<dbReference type="GO" id="GO:0006694">
    <property type="term" value="P:steroid biosynthetic process"/>
    <property type="evidence" value="ECO:0007669"/>
    <property type="project" value="InterPro"/>
</dbReference>
<dbReference type="PANTHER" id="PTHR10366:SF562">
    <property type="entry name" value="ALDEHYDE REDUCTASE II (AFU_ORTHOLOGUE AFUA_1G11360)"/>
    <property type="match status" value="1"/>
</dbReference>
<gene>
    <name evidence="4" type="ORF">N0V84_004818</name>
</gene>
<keyword evidence="5" id="KW-1185">Reference proteome</keyword>
<protein>
    <recommendedName>
        <fullName evidence="3">3-beta hydroxysteroid dehydrogenase/isomerase domain-containing protein</fullName>
    </recommendedName>
</protein>
<sequence length="338" mass="36400">MIPDPSLPKDSLVTISGANGFIASHISDLLLSLGYRVRGTVRDVDRAAWLSAHFSSQYGQGRFSLVAVPDVANEGAFDDALAGVDGAIHTIAVTNLDPDPDNVVPVNVASTLGFARSANKAETVKRLVYTSSSGAAAIPKPGEKYVVNSETYNEEAVAIAYSRQVKGPAGGYLAYSAAKTKAEQALWKWYAEEKPKFVLNSVVPNAALGKVLLPERQGFPTAVGLVKTLWEGRHGPELVHMVPPPRIHVAALLFSDVQSERLISYGGPFNLNSILATFREAQPERAFPDDFPNTPEDIGEIHNERATELLKRLGRPGWTSLKDCLGPLVKQYAAAEKA</sequence>
<dbReference type="Gene3D" id="3.40.50.720">
    <property type="entry name" value="NAD(P)-binding Rossmann-like Domain"/>
    <property type="match status" value="1"/>
</dbReference>
<dbReference type="AlphaFoldDB" id="A0A9W8WEY2"/>
<dbReference type="InterPro" id="IPR050425">
    <property type="entry name" value="NAD(P)_dehydrat-like"/>
</dbReference>
<evidence type="ECO:0000256" key="1">
    <source>
        <dbReference type="ARBA" id="ARBA00023002"/>
    </source>
</evidence>
<comment type="similarity">
    <text evidence="2">Belongs to the NAD(P)-dependent epimerase/dehydratase family. Dihydroflavonol-4-reductase subfamily.</text>
</comment>
<accession>A0A9W8WEY2</accession>
<keyword evidence="1" id="KW-0560">Oxidoreductase</keyword>
<dbReference type="InterPro" id="IPR036291">
    <property type="entry name" value="NAD(P)-bd_dom_sf"/>
</dbReference>
<dbReference type="OrthoDB" id="2735536at2759"/>